<comment type="caution">
    <text evidence="1">The sequence shown here is derived from an EMBL/GenBank/DDBJ whole genome shotgun (WGS) entry which is preliminary data.</text>
</comment>
<reference evidence="1 2" key="1">
    <citation type="submission" date="2013-11" db="EMBL/GenBank/DDBJ databases">
        <title>Single cell genomics of uncultured Tannerella BU063 (oral taxon 286).</title>
        <authorList>
            <person name="Beall C.J."/>
            <person name="Campbell A.G."/>
            <person name="Griffen A.L."/>
            <person name="Podar M."/>
            <person name="Leys E.J."/>
        </authorList>
    </citation>
    <scope>NUCLEOTIDE SEQUENCE [LARGE SCALE GENOMIC DNA]</scope>
    <source>
        <strain evidence="1">Cell 2</strain>
    </source>
</reference>
<dbReference type="EMBL" id="AYUF01000365">
    <property type="protein sequence ID" value="ETK02380.1"/>
    <property type="molecule type" value="Genomic_DNA"/>
</dbReference>
<sequence>MIFIIVFGNIEYLHELFIIISDNDSLRGVKSPRARDSVIFEGSESFIDRDRKGFPRAEPLYV</sequence>
<name>W2C5F4_9BACT</name>
<dbReference type="AlphaFoldDB" id="W2C5F4"/>
<gene>
    <name evidence="1" type="ORF">N425_04805</name>
</gene>
<dbReference type="Proteomes" id="UP000018837">
    <property type="component" value="Unassembled WGS sequence"/>
</dbReference>
<accession>W2C5F4</accession>
<proteinExistence type="predicted"/>
<organism evidence="1 2">
    <name type="scientific">Tannerella sp. oral taxon BU063 isolate Cell 2</name>
    <dbReference type="NCBI Taxonomy" id="1411148"/>
    <lineage>
        <taxon>Bacteria</taxon>
        <taxon>Pseudomonadati</taxon>
        <taxon>Bacteroidota</taxon>
        <taxon>Bacteroidia</taxon>
        <taxon>Bacteroidales</taxon>
        <taxon>Tannerellaceae</taxon>
        <taxon>Tannerella</taxon>
    </lineage>
</organism>
<protein>
    <submittedName>
        <fullName evidence="1">Uncharacterized protein</fullName>
    </submittedName>
</protein>
<dbReference type="PATRIC" id="fig|1411148.3.peg.676"/>
<evidence type="ECO:0000313" key="2">
    <source>
        <dbReference type="Proteomes" id="UP000018837"/>
    </source>
</evidence>
<evidence type="ECO:0000313" key="1">
    <source>
        <dbReference type="EMBL" id="ETK02380.1"/>
    </source>
</evidence>